<dbReference type="Proteomes" id="UP000253868">
    <property type="component" value="Chromosome"/>
</dbReference>
<keyword evidence="2" id="KW-1185">Reference proteome</keyword>
<dbReference type="EMBL" id="CP031194">
    <property type="protein sequence ID" value="AXG76766.1"/>
    <property type="molecule type" value="Genomic_DNA"/>
</dbReference>
<protein>
    <submittedName>
        <fullName evidence="1">Uncharacterized protein</fullName>
    </submittedName>
</protein>
<evidence type="ECO:0000313" key="1">
    <source>
        <dbReference type="EMBL" id="AXG76766.1"/>
    </source>
</evidence>
<dbReference type="OrthoDB" id="4329281at2"/>
<accession>A0A345HJ92</accession>
<proteinExistence type="predicted"/>
<reference evidence="2" key="1">
    <citation type="submission" date="2018-07" db="EMBL/GenBank/DDBJ databases">
        <authorList>
            <person name="Zhao J."/>
        </authorList>
    </citation>
    <scope>NUCLEOTIDE SEQUENCE [LARGE SCALE GENOMIC DNA]</scope>
    <source>
        <strain evidence="2">GSSD-12</strain>
    </source>
</reference>
<organism evidence="1 2">
    <name type="scientific">Streptomyces paludis</name>
    <dbReference type="NCBI Taxonomy" id="2282738"/>
    <lineage>
        <taxon>Bacteria</taxon>
        <taxon>Bacillati</taxon>
        <taxon>Actinomycetota</taxon>
        <taxon>Actinomycetes</taxon>
        <taxon>Kitasatosporales</taxon>
        <taxon>Streptomycetaceae</taxon>
        <taxon>Streptomyces</taxon>
    </lineage>
</organism>
<dbReference type="AlphaFoldDB" id="A0A345HJ92"/>
<dbReference type="KEGG" id="spad:DVK44_02700"/>
<name>A0A345HJ92_9ACTN</name>
<gene>
    <name evidence="1" type="ORF">DVK44_02700</name>
</gene>
<evidence type="ECO:0000313" key="2">
    <source>
        <dbReference type="Proteomes" id="UP000253868"/>
    </source>
</evidence>
<sequence>MMSATAADDASKDVLYTAELVNDRGTYTLIVRDLVNGTLQSVTVPGKTVGKIPTYLSMIGLR</sequence>